<accession>A0ACB7S3A8</accession>
<evidence type="ECO:0000313" key="1">
    <source>
        <dbReference type="EMBL" id="KAH6929431.1"/>
    </source>
</evidence>
<sequence>MGRADELKLKIEALKLQLEIEMVKTARFLQNGAQARSETSGLGRYAKDLKAVLVPMPADDTMIPAWFKMADSLLKMLEVPEEVQGALMLPFLTEKVKTSVVSQSRSGTFSYGELKEKVLRELRLTPKEYRRCFPETKREVREQSCDLTMLTGSFGKAVTTEVVCVPVGLLCPSENTRRVSLPVTPELATGADLLLTLDNCESLRFALAESEHDLECGGGALVEELPDREGSVANGSTAVSVTHICDDNAERQAIRLEPNEGSEVKECCAVNSELRIGTEDEGGSDVSELDQVESGSDDLAEQFSAAVGAPGEPAHVCSVGEGTASPFAKERMHGESSAEAHHAFDVVGQAVASMPTLAARYSWAGKAIDGCSSREGDGDERLVTVLSRAHTPTPEKEPADERGSFATVWTNETCGRWIFGIKVRIKTDDDPLTFLARSARRSVFPTCYV</sequence>
<reference evidence="1" key="1">
    <citation type="submission" date="2020-05" db="EMBL/GenBank/DDBJ databases">
        <title>Large-scale comparative analyses of tick genomes elucidate their genetic diversity and vector capacities.</title>
        <authorList>
            <person name="Jia N."/>
            <person name="Wang J."/>
            <person name="Shi W."/>
            <person name="Du L."/>
            <person name="Sun Y."/>
            <person name="Zhan W."/>
            <person name="Jiang J."/>
            <person name="Wang Q."/>
            <person name="Zhang B."/>
            <person name="Ji P."/>
            <person name="Sakyi L.B."/>
            <person name="Cui X."/>
            <person name="Yuan T."/>
            <person name="Jiang B."/>
            <person name="Yang W."/>
            <person name="Lam T.T.-Y."/>
            <person name="Chang Q."/>
            <person name="Ding S."/>
            <person name="Wang X."/>
            <person name="Zhu J."/>
            <person name="Ruan X."/>
            <person name="Zhao L."/>
            <person name="Wei J."/>
            <person name="Que T."/>
            <person name="Du C."/>
            <person name="Cheng J."/>
            <person name="Dai P."/>
            <person name="Han X."/>
            <person name="Huang E."/>
            <person name="Gao Y."/>
            <person name="Liu J."/>
            <person name="Shao H."/>
            <person name="Ye R."/>
            <person name="Li L."/>
            <person name="Wei W."/>
            <person name="Wang X."/>
            <person name="Wang C."/>
            <person name="Yang T."/>
            <person name="Huo Q."/>
            <person name="Li W."/>
            <person name="Guo W."/>
            <person name="Chen H."/>
            <person name="Zhou L."/>
            <person name="Ni X."/>
            <person name="Tian J."/>
            <person name="Zhou Y."/>
            <person name="Sheng Y."/>
            <person name="Liu T."/>
            <person name="Pan Y."/>
            <person name="Xia L."/>
            <person name="Li J."/>
            <person name="Zhao F."/>
            <person name="Cao W."/>
        </authorList>
    </citation>
    <scope>NUCLEOTIDE SEQUENCE</scope>
    <source>
        <strain evidence="1">Hyas-2018</strain>
    </source>
</reference>
<comment type="caution">
    <text evidence="1">The sequence shown here is derived from an EMBL/GenBank/DDBJ whole genome shotgun (WGS) entry which is preliminary data.</text>
</comment>
<keyword evidence="2" id="KW-1185">Reference proteome</keyword>
<proteinExistence type="predicted"/>
<name>A0ACB7S3A8_HYAAI</name>
<evidence type="ECO:0000313" key="2">
    <source>
        <dbReference type="Proteomes" id="UP000821845"/>
    </source>
</evidence>
<dbReference type="EMBL" id="CM023485">
    <property type="protein sequence ID" value="KAH6929431.1"/>
    <property type="molecule type" value="Genomic_DNA"/>
</dbReference>
<dbReference type="Proteomes" id="UP000821845">
    <property type="component" value="Chromosome 5"/>
</dbReference>
<protein>
    <submittedName>
        <fullName evidence="1">Uncharacterized protein</fullName>
    </submittedName>
</protein>
<organism evidence="1 2">
    <name type="scientific">Hyalomma asiaticum</name>
    <name type="common">Tick</name>
    <dbReference type="NCBI Taxonomy" id="266040"/>
    <lineage>
        <taxon>Eukaryota</taxon>
        <taxon>Metazoa</taxon>
        <taxon>Ecdysozoa</taxon>
        <taxon>Arthropoda</taxon>
        <taxon>Chelicerata</taxon>
        <taxon>Arachnida</taxon>
        <taxon>Acari</taxon>
        <taxon>Parasitiformes</taxon>
        <taxon>Ixodida</taxon>
        <taxon>Ixodoidea</taxon>
        <taxon>Ixodidae</taxon>
        <taxon>Hyalomminae</taxon>
        <taxon>Hyalomma</taxon>
    </lineage>
</organism>
<gene>
    <name evidence="1" type="ORF">HPB50_000192</name>
</gene>